<name>A0A0D7B6A8_9AGAR</name>
<dbReference type="InterPro" id="IPR018022">
    <property type="entry name" value="IPT"/>
</dbReference>
<dbReference type="GO" id="GO:0005739">
    <property type="term" value="C:mitochondrion"/>
    <property type="evidence" value="ECO:0007669"/>
    <property type="project" value="TreeGrafter"/>
</dbReference>
<protein>
    <submittedName>
        <fullName evidence="6">tRNA isopentenyltransferase</fullName>
    </submittedName>
</protein>
<dbReference type="GO" id="GO:0005524">
    <property type="term" value="F:ATP binding"/>
    <property type="evidence" value="ECO:0007669"/>
    <property type="project" value="UniProtKB-KW"/>
</dbReference>
<evidence type="ECO:0000256" key="2">
    <source>
        <dbReference type="ARBA" id="ARBA00022679"/>
    </source>
</evidence>
<dbReference type="Gene3D" id="3.40.50.300">
    <property type="entry name" value="P-loop containing nucleotide triphosphate hydrolases"/>
    <property type="match status" value="1"/>
</dbReference>
<gene>
    <name evidence="6" type="ORF">CYLTODRAFT_432107</name>
</gene>
<dbReference type="HAMAP" id="MF_00185">
    <property type="entry name" value="IPP_trans"/>
    <property type="match status" value="1"/>
</dbReference>
<sequence>MLPLRPLIAVIGTTGTGKSKLAIDIAKYLNGAEIINADAMQVYAGMDIITNKVSEREMDGIPHHLLGFQKPGKQYVVGEWVQDSMRIIKDLHAQNKVPIVVGGTAYWIQHLVFPGSVNYEEPAIQKGADGQIALSDDLARNISLLSPAALSIWTRLAEDTQAQTEEALPAYQLLQTLDPQMAARWHWRDVRKVVRSLVIMKTSGRLASERVMEQSRITVQPRYRTLFLWPYAKSDVMNPRLDARVDDMLERGLIREVKDLLDLKDTEGETDMDFETGIYQSIGYREFFTYLSAPDREEDRESLASAVSNMKTSTRQYAKRQISWIRNKLLPEVRSANVSSNDNDAFYMLDVSDINAWDPKVRGPALDIVNQFLRGQVTLDPSSVSEDANGMLAIPEKITNPIDRLEAQKKMVCDLCTTDKDQPVMVETLQWDAHARSRKHRRRIQTQGKKEQYMEYRRRAEEAASS</sequence>
<evidence type="ECO:0000256" key="1">
    <source>
        <dbReference type="ARBA" id="ARBA00005842"/>
    </source>
</evidence>
<dbReference type="PANTHER" id="PTHR11088:SF89">
    <property type="entry name" value="TRNA DIMETHYLALLYLTRANSFERASE"/>
    <property type="match status" value="1"/>
</dbReference>
<keyword evidence="3" id="KW-0547">Nucleotide-binding</keyword>
<dbReference type="GO" id="GO:0006400">
    <property type="term" value="P:tRNA modification"/>
    <property type="evidence" value="ECO:0007669"/>
    <property type="project" value="TreeGrafter"/>
</dbReference>
<dbReference type="AlphaFoldDB" id="A0A0D7B6A8"/>
<feature type="compositionally biased region" description="Basic and acidic residues" evidence="5">
    <location>
        <begin position="448"/>
        <end position="466"/>
    </location>
</feature>
<evidence type="ECO:0000256" key="4">
    <source>
        <dbReference type="ARBA" id="ARBA00022840"/>
    </source>
</evidence>
<dbReference type="EMBL" id="KN880579">
    <property type="protein sequence ID" value="KIY65725.1"/>
    <property type="molecule type" value="Genomic_DNA"/>
</dbReference>
<proteinExistence type="inferred from homology"/>
<dbReference type="GO" id="GO:0052381">
    <property type="term" value="F:tRNA dimethylallyltransferase activity"/>
    <property type="evidence" value="ECO:0007669"/>
    <property type="project" value="InterPro"/>
</dbReference>
<dbReference type="SUPFAM" id="SSF52540">
    <property type="entry name" value="P-loop containing nucleoside triphosphate hydrolases"/>
    <property type="match status" value="1"/>
</dbReference>
<feature type="region of interest" description="Disordered" evidence="5">
    <location>
        <begin position="442"/>
        <end position="466"/>
    </location>
</feature>
<keyword evidence="7" id="KW-1185">Reference proteome</keyword>
<dbReference type="Gene3D" id="1.10.20.140">
    <property type="match status" value="1"/>
</dbReference>
<keyword evidence="2 6" id="KW-0808">Transferase</keyword>
<evidence type="ECO:0000256" key="5">
    <source>
        <dbReference type="SAM" id="MobiDB-lite"/>
    </source>
</evidence>
<dbReference type="Proteomes" id="UP000054007">
    <property type="component" value="Unassembled WGS sequence"/>
</dbReference>
<accession>A0A0D7B6A8</accession>
<dbReference type="Pfam" id="PF01715">
    <property type="entry name" value="IPPT"/>
    <property type="match status" value="1"/>
</dbReference>
<comment type="similarity">
    <text evidence="1">Belongs to the IPP transferase family.</text>
</comment>
<reference evidence="6 7" key="1">
    <citation type="journal article" date="2015" name="Fungal Genet. Biol.">
        <title>Evolution of novel wood decay mechanisms in Agaricales revealed by the genome sequences of Fistulina hepatica and Cylindrobasidium torrendii.</title>
        <authorList>
            <person name="Floudas D."/>
            <person name="Held B.W."/>
            <person name="Riley R."/>
            <person name="Nagy L.G."/>
            <person name="Koehler G."/>
            <person name="Ransdell A.S."/>
            <person name="Younus H."/>
            <person name="Chow J."/>
            <person name="Chiniquy J."/>
            <person name="Lipzen A."/>
            <person name="Tritt A."/>
            <person name="Sun H."/>
            <person name="Haridas S."/>
            <person name="LaButti K."/>
            <person name="Ohm R.A."/>
            <person name="Kues U."/>
            <person name="Blanchette R.A."/>
            <person name="Grigoriev I.V."/>
            <person name="Minto R.E."/>
            <person name="Hibbett D.S."/>
        </authorList>
    </citation>
    <scope>NUCLEOTIDE SEQUENCE [LARGE SCALE GENOMIC DNA]</scope>
    <source>
        <strain evidence="6 7">FP15055 ss-10</strain>
    </source>
</reference>
<dbReference type="OrthoDB" id="775260at2759"/>
<dbReference type="STRING" id="1314674.A0A0D7B6A8"/>
<organism evidence="6 7">
    <name type="scientific">Cylindrobasidium torrendii FP15055 ss-10</name>
    <dbReference type="NCBI Taxonomy" id="1314674"/>
    <lineage>
        <taxon>Eukaryota</taxon>
        <taxon>Fungi</taxon>
        <taxon>Dikarya</taxon>
        <taxon>Basidiomycota</taxon>
        <taxon>Agaricomycotina</taxon>
        <taxon>Agaricomycetes</taxon>
        <taxon>Agaricomycetidae</taxon>
        <taxon>Agaricales</taxon>
        <taxon>Marasmiineae</taxon>
        <taxon>Physalacriaceae</taxon>
        <taxon>Cylindrobasidium</taxon>
    </lineage>
</organism>
<keyword evidence="4" id="KW-0067">ATP-binding</keyword>
<dbReference type="Gene3D" id="3.30.160.60">
    <property type="entry name" value="Classic Zinc Finger"/>
    <property type="match status" value="1"/>
</dbReference>
<dbReference type="InterPro" id="IPR027417">
    <property type="entry name" value="P-loop_NTPase"/>
</dbReference>
<evidence type="ECO:0000313" key="6">
    <source>
        <dbReference type="EMBL" id="KIY65725.1"/>
    </source>
</evidence>
<evidence type="ECO:0000313" key="7">
    <source>
        <dbReference type="Proteomes" id="UP000054007"/>
    </source>
</evidence>
<dbReference type="InterPro" id="IPR039657">
    <property type="entry name" value="Dimethylallyltransferase"/>
</dbReference>
<dbReference type="PANTHER" id="PTHR11088">
    <property type="entry name" value="TRNA DIMETHYLALLYLTRANSFERASE"/>
    <property type="match status" value="1"/>
</dbReference>
<evidence type="ECO:0000256" key="3">
    <source>
        <dbReference type="ARBA" id="ARBA00022741"/>
    </source>
</evidence>